<keyword evidence="5" id="KW-1185">Reference proteome</keyword>
<dbReference type="AlphaFoldDB" id="A0A109UHN2"/>
<reference evidence="4 5" key="1">
    <citation type="submission" date="2015-10" db="EMBL/GenBank/DDBJ databases">
        <title>Erysipelothrix larvae sp. LV19 isolated from the larval gut of the rhinoceros beetle, Trypoxylus dichotomus.</title>
        <authorList>
            <person name="Lim S."/>
            <person name="Kim B.-C."/>
        </authorList>
    </citation>
    <scope>NUCLEOTIDE SEQUENCE [LARGE SCALE GENOMIC DNA]</scope>
    <source>
        <strain evidence="4 5">LV19</strain>
    </source>
</reference>
<dbReference type="EMBL" id="CP013213">
    <property type="protein sequence ID" value="AMC94473.1"/>
    <property type="molecule type" value="Genomic_DNA"/>
</dbReference>
<evidence type="ECO:0000256" key="1">
    <source>
        <dbReference type="ARBA" id="ARBA00022679"/>
    </source>
</evidence>
<dbReference type="InterPro" id="IPR018294">
    <property type="entry name" value="ISPD_synthase_CS"/>
</dbReference>
<evidence type="ECO:0000313" key="5">
    <source>
        <dbReference type="Proteomes" id="UP000063781"/>
    </source>
</evidence>
<name>A0A109UHN2_9FIRM</name>
<evidence type="ECO:0000313" key="4">
    <source>
        <dbReference type="EMBL" id="AMC94473.1"/>
    </source>
</evidence>
<dbReference type="InterPro" id="IPR034683">
    <property type="entry name" value="IspD/TarI"/>
</dbReference>
<proteinExistence type="predicted"/>
<accession>A0A109UHN2</accession>
<dbReference type="Gene3D" id="3.90.550.10">
    <property type="entry name" value="Spore Coat Polysaccharide Biosynthesis Protein SpsA, Chain A"/>
    <property type="match status" value="1"/>
</dbReference>
<dbReference type="GO" id="GO:0050518">
    <property type="term" value="F:2-C-methyl-D-erythritol 4-phosphate cytidylyltransferase activity"/>
    <property type="evidence" value="ECO:0007669"/>
    <property type="project" value="TreeGrafter"/>
</dbReference>
<evidence type="ECO:0000256" key="2">
    <source>
        <dbReference type="ARBA" id="ARBA00022695"/>
    </source>
</evidence>
<dbReference type="SUPFAM" id="SSF53448">
    <property type="entry name" value="Nucleotide-diphospho-sugar transferases"/>
    <property type="match status" value="1"/>
</dbReference>
<keyword evidence="1 4" id="KW-0808">Transferase</keyword>
<dbReference type="Proteomes" id="UP000063781">
    <property type="component" value="Chromosome"/>
</dbReference>
<dbReference type="InterPro" id="IPR029044">
    <property type="entry name" value="Nucleotide-diphossugar_trans"/>
</dbReference>
<evidence type="ECO:0000256" key="3">
    <source>
        <dbReference type="ARBA" id="ARBA00023229"/>
    </source>
</evidence>
<dbReference type="GO" id="GO:0008299">
    <property type="term" value="P:isoprenoid biosynthetic process"/>
    <property type="evidence" value="ECO:0007669"/>
    <property type="project" value="UniProtKB-KW"/>
</dbReference>
<protein>
    <submittedName>
        <fullName evidence="4">2-C-methyl-D-erythritol 4-phosphate cytidylyltransferase</fullName>
    </submittedName>
</protein>
<dbReference type="PANTHER" id="PTHR32125:SF4">
    <property type="entry name" value="2-C-METHYL-D-ERYTHRITOL 4-PHOSPHATE CYTIDYLYLTRANSFERASE, CHLOROPLASTIC"/>
    <property type="match status" value="1"/>
</dbReference>
<dbReference type="KEGG" id="erl:AOC36_10955"/>
<keyword evidence="3" id="KW-0414">Isoprene biosynthesis</keyword>
<dbReference type="STRING" id="1514105.AOC36_10955"/>
<dbReference type="RefSeq" id="WP_067634246.1">
    <property type="nucleotide sequence ID" value="NZ_CP013213.1"/>
</dbReference>
<dbReference type="InterPro" id="IPR050088">
    <property type="entry name" value="IspD/TarI_cytidylyltransf_bact"/>
</dbReference>
<organism evidence="4 5">
    <name type="scientific">Erysipelothrix larvae</name>
    <dbReference type="NCBI Taxonomy" id="1514105"/>
    <lineage>
        <taxon>Bacteria</taxon>
        <taxon>Bacillati</taxon>
        <taxon>Bacillota</taxon>
        <taxon>Erysipelotrichia</taxon>
        <taxon>Erysipelotrichales</taxon>
        <taxon>Erysipelotrichaceae</taxon>
        <taxon>Erysipelothrix</taxon>
    </lineage>
</organism>
<dbReference type="PANTHER" id="PTHR32125">
    <property type="entry name" value="2-C-METHYL-D-ERYTHRITOL 4-PHOSPHATE CYTIDYLYLTRANSFERASE, CHLOROPLASTIC"/>
    <property type="match status" value="1"/>
</dbReference>
<dbReference type="Pfam" id="PF01128">
    <property type="entry name" value="IspD"/>
    <property type="match status" value="1"/>
</dbReference>
<gene>
    <name evidence="4" type="ORF">AOC36_10955</name>
</gene>
<sequence>MNYSALILAVGKDASKGKSYEKALAQFDKHTSVLEKTVSRFLEDGRCKQIVIVTNSTDMRRVVEQHDTGKILHVKGGSTRIESVLNGLTAVLEDVVLIHDGVRPWIRQEVVDRILDKMETEDACVAATEVRSPIITVNDGYMESSVKTKGYYSAQTPQAFKTSLAIKCYALAQQQGLKDKDDAAIISKLSDTRIAVVKGDARNVRFMPR</sequence>
<dbReference type="PROSITE" id="PS01295">
    <property type="entry name" value="ISPD"/>
    <property type="match status" value="1"/>
</dbReference>
<keyword evidence="2 4" id="KW-0548">Nucleotidyltransferase</keyword>
<dbReference type="OrthoDB" id="9806837at2"/>